<sequence length="46" mass="4781">MTTTPNEPLPEPEVVPSGDPIPTDPGDDPGVDPPPDDPQPEITPLP</sequence>
<evidence type="ECO:0008006" key="4">
    <source>
        <dbReference type="Google" id="ProtNLM"/>
    </source>
</evidence>
<dbReference type="RefSeq" id="WP_379157684.1">
    <property type="nucleotide sequence ID" value="NZ_JBHSRJ010000008.1"/>
</dbReference>
<name>A0ABW1LMD0_9ACTN</name>
<organism evidence="2 3">
    <name type="scientific">Nocardioides hankookensis</name>
    <dbReference type="NCBI Taxonomy" id="443157"/>
    <lineage>
        <taxon>Bacteria</taxon>
        <taxon>Bacillati</taxon>
        <taxon>Actinomycetota</taxon>
        <taxon>Actinomycetes</taxon>
        <taxon>Propionibacteriales</taxon>
        <taxon>Nocardioidaceae</taxon>
        <taxon>Nocardioides</taxon>
    </lineage>
</organism>
<feature type="region of interest" description="Disordered" evidence="1">
    <location>
        <begin position="1"/>
        <end position="46"/>
    </location>
</feature>
<gene>
    <name evidence="2" type="ORF">ACFPYL_18605</name>
</gene>
<protein>
    <recommendedName>
        <fullName evidence="4">Stereocilin</fullName>
    </recommendedName>
</protein>
<evidence type="ECO:0000313" key="2">
    <source>
        <dbReference type="EMBL" id="MFC6045106.1"/>
    </source>
</evidence>
<reference evidence="3" key="1">
    <citation type="journal article" date="2019" name="Int. J. Syst. Evol. Microbiol.">
        <title>The Global Catalogue of Microorganisms (GCM) 10K type strain sequencing project: providing services to taxonomists for standard genome sequencing and annotation.</title>
        <authorList>
            <consortium name="The Broad Institute Genomics Platform"/>
            <consortium name="The Broad Institute Genome Sequencing Center for Infectious Disease"/>
            <person name="Wu L."/>
            <person name="Ma J."/>
        </authorList>
    </citation>
    <scope>NUCLEOTIDE SEQUENCE [LARGE SCALE GENOMIC DNA]</scope>
    <source>
        <strain evidence="3">CCUG 54522</strain>
    </source>
</reference>
<evidence type="ECO:0000256" key="1">
    <source>
        <dbReference type="SAM" id="MobiDB-lite"/>
    </source>
</evidence>
<accession>A0ABW1LMD0</accession>
<dbReference type="EMBL" id="JBHSRJ010000008">
    <property type="protein sequence ID" value="MFC6045106.1"/>
    <property type="molecule type" value="Genomic_DNA"/>
</dbReference>
<feature type="compositionally biased region" description="Acidic residues" evidence="1">
    <location>
        <begin position="25"/>
        <end position="39"/>
    </location>
</feature>
<comment type="caution">
    <text evidence="2">The sequence shown here is derived from an EMBL/GenBank/DDBJ whole genome shotgun (WGS) entry which is preliminary data.</text>
</comment>
<evidence type="ECO:0000313" key="3">
    <source>
        <dbReference type="Proteomes" id="UP001596135"/>
    </source>
</evidence>
<keyword evidence="3" id="KW-1185">Reference proteome</keyword>
<proteinExistence type="predicted"/>
<dbReference type="Proteomes" id="UP001596135">
    <property type="component" value="Unassembled WGS sequence"/>
</dbReference>